<reference evidence="2" key="2">
    <citation type="submission" date="2025-08" db="UniProtKB">
        <authorList>
            <consortium name="RefSeq"/>
        </authorList>
    </citation>
    <scope>IDENTIFICATION</scope>
    <source>
        <tissue evidence="2">Leaf</tissue>
    </source>
</reference>
<name>A0A1U7W4T9_NICSY</name>
<organism evidence="1 2">
    <name type="scientific">Nicotiana sylvestris</name>
    <name type="common">Wood tobacco</name>
    <name type="synonym">South American tobacco</name>
    <dbReference type="NCBI Taxonomy" id="4096"/>
    <lineage>
        <taxon>Eukaryota</taxon>
        <taxon>Viridiplantae</taxon>
        <taxon>Streptophyta</taxon>
        <taxon>Embryophyta</taxon>
        <taxon>Tracheophyta</taxon>
        <taxon>Spermatophyta</taxon>
        <taxon>Magnoliopsida</taxon>
        <taxon>eudicotyledons</taxon>
        <taxon>Gunneridae</taxon>
        <taxon>Pentapetalae</taxon>
        <taxon>asterids</taxon>
        <taxon>lamiids</taxon>
        <taxon>Solanales</taxon>
        <taxon>Solanaceae</taxon>
        <taxon>Nicotianoideae</taxon>
        <taxon>Nicotianeae</taxon>
        <taxon>Nicotiana</taxon>
    </lineage>
</organism>
<protein>
    <submittedName>
        <fullName evidence="2">Uncharacterized protein LOC104223815</fullName>
    </submittedName>
</protein>
<dbReference type="Proteomes" id="UP000189701">
    <property type="component" value="Unplaced"/>
</dbReference>
<dbReference type="AlphaFoldDB" id="A0A1U7W4T9"/>
<reference evidence="1" key="1">
    <citation type="journal article" date="2013" name="Genome Biol.">
        <title>Reference genomes and transcriptomes of Nicotiana sylvestris and Nicotiana tomentosiformis.</title>
        <authorList>
            <person name="Sierro N."/>
            <person name="Battey J.N."/>
            <person name="Ouadi S."/>
            <person name="Bovet L."/>
            <person name="Goepfert S."/>
            <person name="Bakaher N."/>
            <person name="Peitsch M.C."/>
            <person name="Ivanov N.V."/>
        </authorList>
    </citation>
    <scope>NUCLEOTIDE SEQUENCE [LARGE SCALE GENOMIC DNA]</scope>
</reference>
<evidence type="ECO:0000313" key="2">
    <source>
        <dbReference type="RefSeq" id="XP_009773618.1"/>
    </source>
</evidence>
<keyword evidence="1" id="KW-1185">Reference proteome</keyword>
<gene>
    <name evidence="2" type="primary">LOC104223815</name>
</gene>
<sequence>MYLVPLYFEKNSRILAGLKTICLIYPLKIYSLCSLLLGMYIKNRFLFLLITLKRLKAALKSKRSNVALTQLLIKAENILKAATFSDPK</sequence>
<accession>A0A1U7W4T9</accession>
<proteinExistence type="predicted"/>
<evidence type="ECO:0000313" key="1">
    <source>
        <dbReference type="Proteomes" id="UP000189701"/>
    </source>
</evidence>
<dbReference type="RefSeq" id="XP_009773618.1">
    <property type="nucleotide sequence ID" value="XM_009775316.1"/>
</dbReference>